<dbReference type="GO" id="GO:0016740">
    <property type="term" value="F:transferase activity"/>
    <property type="evidence" value="ECO:0007669"/>
    <property type="project" value="UniProtKB-KW"/>
</dbReference>
<name>A0ABQ2EA59_9GAMM</name>
<gene>
    <name evidence="3" type="primary">lpsB</name>
    <name evidence="3" type="ORF">GCM10011394_05930</name>
</gene>
<dbReference type="InterPro" id="IPR050194">
    <property type="entry name" value="Glycosyltransferase_grp1"/>
</dbReference>
<dbReference type="CDD" id="cd03801">
    <property type="entry name" value="GT4_PimA-like"/>
    <property type="match status" value="1"/>
</dbReference>
<dbReference type="PANTHER" id="PTHR45947">
    <property type="entry name" value="SULFOQUINOVOSYL TRANSFERASE SQD2"/>
    <property type="match status" value="1"/>
</dbReference>
<dbReference type="Proteomes" id="UP000599009">
    <property type="component" value="Unassembled WGS sequence"/>
</dbReference>
<dbReference type="PANTHER" id="PTHR45947:SF3">
    <property type="entry name" value="SULFOQUINOVOSYL TRANSFERASE SQD2"/>
    <property type="match status" value="1"/>
</dbReference>
<keyword evidence="4" id="KW-1185">Reference proteome</keyword>
<evidence type="ECO:0000259" key="2">
    <source>
        <dbReference type="Pfam" id="PF13439"/>
    </source>
</evidence>
<accession>A0ABQ2EA59</accession>
<evidence type="ECO:0000313" key="4">
    <source>
        <dbReference type="Proteomes" id="UP000599009"/>
    </source>
</evidence>
<dbReference type="Pfam" id="PF13439">
    <property type="entry name" value="Glyco_transf_4"/>
    <property type="match status" value="1"/>
</dbReference>
<dbReference type="Gene3D" id="3.40.50.2000">
    <property type="entry name" value="Glycogen Phosphorylase B"/>
    <property type="match status" value="2"/>
</dbReference>
<keyword evidence="3" id="KW-0808">Transferase</keyword>
<feature type="domain" description="Glycosyl transferase family 1" evidence="1">
    <location>
        <begin position="187"/>
        <end position="341"/>
    </location>
</feature>
<proteinExistence type="predicted"/>
<dbReference type="InterPro" id="IPR028098">
    <property type="entry name" value="Glyco_trans_4-like_N"/>
</dbReference>
<sequence length="365" mass="40374">MPLTTDPSHVTYPDLSLAQRMKETLERERPGVWFPAIRAGTGTDVFTERLVDGLRQCGLRADITWLPLRAEYAPWTVSVPEPPAWANLVHVNTWLHPRFIPSNLPVVATLHHAVHHPDAHAYKGVLRAAYHCWWFAPIERRVICRADKVTAVSQFVSDSAQKSLVDVFMRVIHNGVDTKTFRPGARQNQPGEPFKLLFVGSWRALKGVDLLAPILRELGENFVLRYTGGSPAETDKTNMPANMIDIGRLQGDAAVVSAMQNADALLFPSRNEGFGLVVVEAMACGLPVIATRGSSLLDLVEDGKTGLLCAQDDLRAFVGSIRSLAADSARYASFAQAARERALNLFTKEAMTQSYVDLYRALFTR</sequence>
<dbReference type="InterPro" id="IPR001296">
    <property type="entry name" value="Glyco_trans_1"/>
</dbReference>
<evidence type="ECO:0000313" key="3">
    <source>
        <dbReference type="EMBL" id="GGJ99586.1"/>
    </source>
</evidence>
<reference evidence="4" key="1">
    <citation type="journal article" date="2019" name="Int. J. Syst. Evol. Microbiol.">
        <title>The Global Catalogue of Microorganisms (GCM) 10K type strain sequencing project: providing services to taxonomists for standard genome sequencing and annotation.</title>
        <authorList>
            <consortium name="The Broad Institute Genomics Platform"/>
            <consortium name="The Broad Institute Genome Sequencing Center for Infectious Disease"/>
            <person name="Wu L."/>
            <person name="Ma J."/>
        </authorList>
    </citation>
    <scope>NUCLEOTIDE SEQUENCE [LARGE SCALE GENOMIC DNA]</scope>
    <source>
        <strain evidence="4">CGMCC 1.8985</strain>
    </source>
</reference>
<evidence type="ECO:0000259" key="1">
    <source>
        <dbReference type="Pfam" id="PF00534"/>
    </source>
</evidence>
<feature type="domain" description="Glycosyltransferase subfamily 4-like N-terminal" evidence="2">
    <location>
        <begin position="87"/>
        <end position="179"/>
    </location>
</feature>
<organism evidence="3 4">
    <name type="scientific">Luteimonas terricola</name>
    <dbReference type="NCBI Taxonomy" id="645597"/>
    <lineage>
        <taxon>Bacteria</taxon>
        <taxon>Pseudomonadati</taxon>
        <taxon>Pseudomonadota</taxon>
        <taxon>Gammaproteobacteria</taxon>
        <taxon>Lysobacterales</taxon>
        <taxon>Lysobacteraceae</taxon>
        <taxon>Luteimonas</taxon>
    </lineage>
</organism>
<dbReference type="EMBL" id="BMME01000001">
    <property type="protein sequence ID" value="GGJ99586.1"/>
    <property type="molecule type" value="Genomic_DNA"/>
</dbReference>
<dbReference type="SUPFAM" id="SSF53756">
    <property type="entry name" value="UDP-Glycosyltransferase/glycogen phosphorylase"/>
    <property type="match status" value="1"/>
</dbReference>
<dbReference type="Pfam" id="PF00534">
    <property type="entry name" value="Glycos_transf_1"/>
    <property type="match status" value="1"/>
</dbReference>
<protein>
    <submittedName>
        <fullName evidence="3">Glycosyl transferase family 1</fullName>
    </submittedName>
</protein>
<comment type="caution">
    <text evidence="3">The sequence shown here is derived from an EMBL/GenBank/DDBJ whole genome shotgun (WGS) entry which is preliminary data.</text>
</comment>